<dbReference type="Gene3D" id="3.40.30.10">
    <property type="entry name" value="Glutaredoxin"/>
    <property type="match status" value="1"/>
</dbReference>
<dbReference type="SUPFAM" id="SSF52833">
    <property type="entry name" value="Thioredoxin-like"/>
    <property type="match status" value="1"/>
</dbReference>
<dbReference type="Pfam" id="PF05768">
    <property type="entry name" value="Glrx-like"/>
    <property type="match status" value="1"/>
</dbReference>
<dbReference type="Proteomes" id="UP001341820">
    <property type="component" value="Unassembled WGS sequence"/>
</dbReference>
<evidence type="ECO:0000313" key="1">
    <source>
        <dbReference type="EMBL" id="MED4129079.1"/>
    </source>
</evidence>
<accession>A0ABU6NNG3</accession>
<proteinExistence type="predicted"/>
<comment type="caution">
    <text evidence="1">The sequence shown here is derived from an EMBL/GenBank/DDBJ whole genome shotgun (WGS) entry which is preliminary data.</text>
</comment>
<evidence type="ECO:0000313" key="2">
    <source>
        <dbReference type="Proteomes" id="UP001341820"/>
    </source>
</evidence>
<dbReference type="InterPro" id="IPR036249">
    <property type="entry name" value="Thioredoxin-like_sf"/>
</dbReference>
<dbReference type="InterPro" id="IPR008554">
    <property type="entry name" value="Glutaredoxin-like"/>
</dbReference>
<name>A0ABU6NNG3_9BACI</name>
<protein>
    <submittedName>
        <fullName evidence="1">Glutaredoxin family protein</fullName>
    </submittedName>
</protein>
<organism evidence="1 2">
    <name type="scientific">Shouchella miscanthi</name>
    <dbReference type="NCBI Taxonomy" id="2598861"/>
    <lineage>
        <taxon>Bacteria</taxon>
        <taxon>Bacillati</taxon>
        <taxon>Bacillota</taxon>
        <taxon>Bacilli</taxon>
        <taxon>Bacillales</taxon>
        <taxon>Bacillaceae</taxon>
        <taxon>Shouchella</taxon>
    </lineage>
</organism>
<gene>
    <name evidence="1" type="ORF">P5F74_13120</name>
</gene>
<keyword evidence="2" id="KW-1185">Reference proteome</keyword>
<dbReference type="EMBL" id="JAROAS010000026">
    <property type="protein sequence ID" value="MED4129079.1"/>
    <property type="molecule type" value="Genomic_DNA"/>
</dbReference>
<sequence length="82" mass="9775">MIVTFYTKEHCPLCDKGYREVETFAKEYELSIRKVDIYSDDTLLEKFHLMIPVVYYESHELGFGQLSADELEESFKQIEKEK</sequence>
<reference evidence="1 2" key="1">
    <citation type="submission" date="2023-03" db="EMBL/GenBank/DDBJ databases">
        <title>Bacillus Genome Sequencing.</title>
        <authorList>
            <person name="Dunlap C."/>
        </authorList>
    </citation>
    <scope>NUCLEOTIDE SEQUENCE [LARGE SCALE GENOMIC DNA]</scope>
    <source>
        <strain evidence="1 2">B-4107</strain>
    </source>
</reference>
<dbReference type="RefSeq" id="WP_035394600.1">
    <property type="nucleotide sequence ID" value="NZ_CP042163.1"/>
</dbReference>